<keyword evidence="6" id="KW-1185">Reference proteome</keyword>
<dbReference type="RefSeq" id="WP_104416565.1">
    <property type="nucleotide sequence ID" value="NZ_PTIT01000020.1"/>
</dbReference>
<dbReference type="OrthoDB" id="6372256at2"/>
<comment type="caution">
    <text evidence="4">The sequence shown here is derived from an EMBL/GenBank/DDBJ whole genome shotgun (WGS) entry which is preliminary data.</text>
</comment>
<feature type="compositionally biased region" description="Polar residues" evidence="1">
    <location>
        <begin position="60"/>
        <end position="73"/>
    </location>
</feature>
<name>A0A2S6G581_9GAMM</name>
<feature type="region of interest" description="Disordered" evidence="1">
    <location>
        <begin position="38"/>
        <end position="73"/>
    </location>
</feature>
<evidence type="ECO:0000256" key="2">
    <source>
        <dbReference type="SAM" id="SignalP"/>
    </source>
</evidence>
<feature type="compositionally biased region" description="Basic and acidic residues" evidence="1">
    <location>
        <begin position="39"/>
        <end position="59"/>
    </location>
</feature>
<evidence type="ECO:0000313" key="4">
    <source>
        <dbReference type="EMBL" id="PPK54260.1"/>
    </source>
</evidence>
<accession>A0A2S6G581</accession>
<proteinExistence type="predicted"/>
<dbReference type="EMBL" id="PTIT01000020">
    <property type="protein sequence ID" value="PPK50808.1"/>
    <property type="molecule type" value="Genomic_DNA"/>
</dbReference>
<evidence type="ECO:0000313" key="5">
    <source>
        <dbReference type="Proteomes" id="UP000239446"/>
    </source>
</evidence>
<reference evidence="4 5" key="2">
    <citation type="submission" date="2018-02" db="EMBL/GenBank/DDBJ databases">
        <title>Subsurface microbial communities from deep shales in Ohio and West Virginia, USA.</title>
        <authorList>
            <person name="Wrighton K."/>
        </authorList>
    </citation>
    <scope>NUCLEOTIDE SEQUENCE [LARGE SCALE GENOMIC DNA]</scope>
    <source>
        <strain evidence="4 5">UTICA-S1B9</strain>
    </source>
</reference>
<dbReference type="AlphaFoldDB" id="A0A2S6G581"/>
<protein>
    <submittedName>
        <fullName evidence="4">Uncharacterized protein</fullName>
    </submittedName>
</protein>
<feature type="signal peptide" evidence="2">
    <location>
        <begin position="1"/>
        <end position="20"/>
    </location>
</feature>
<gene>
    <name evidence="4" type="ORF">B0H24_101758</name>
    <name evidence="3" type="ORF">BY455_12058</name>
</gene>
<dbReference type="Proteomes" id="UP000239446">
    <property type="component" value="Unassembled WGS sequence"/>
</dbReference>
<evidence type="ECO:0000313" key="6">
    <source>
        <dbReference type="Proteomes" id="UP000239648"/>
    </source>
</evidence>
<reference evidence="3 6" key="1">
    <citation type="submission" date="2018-02" db="EMBL/GenBank/DDBJ databases">
        <title>Deep subsurface shale carbon reservoir microbial communities from Ohio and West Virginia, USA.</title>
        <authorList>
            <person name="Wrighton K."/>
        </authorList>
    </citation>
    <scope>NUCLEOTIDE SEQUENCE [LARGE SCALE GENOMIC DNA]</scope>
    <source>
        <strain evidence="3 6">UTICA-S1B6</strain>
    </source>
</reference>
<dbReference type="EMBL" id="PTIU01000017">
    <property type="protein sequence ID" value="PPK54260.1"/>
    <property type="molecule type" value="Genomic_DNA"/>
</dbReference>
<organism evidence="4 5">
    <name type="scientific">Marinobacter persicus</name>
    <dbReference type="NCBI Taxonomy" id="930118"/>
    <lineage>
        <taxon>Bacteria</taxon>
        <taxon>Pseudomonadati</taxon>
        <taxon>Pseudomonadota</taxon>
        <taxon>Gammaproteobacteria</taxon>
        <taxon>Pseudomonadales</taxon>
        <taxon>Marinobacteraceae</taxon>
        <taxon>Marinobacter</taxon>
    </lineage>
</organism>
<evidence type="ECO:0000256" key="1">
    <source>
        <dbReference type="SAM" id="MobiDB-lite"/>
    </source>
</evidence>
<evidence type="ECO:0000313" key="3">
    <source>
        <dbReference type="EMBL" id="PPK50808.1"/>
    </source>
</evidence>
<keyword evidence="2" id="KW-0732">Signal</keyword>
<feature type="chain" id="PRO_5015479654" evidence="2">
    <location>
        <begin position="21"/>
        <end position="73"/>
    </location>
</feature>
<dbReference type="Proteomes" id="UP000239648">
    <property type="component" value="Unassembled WGS sequence"/>
</dbReference>
<sequence length="73" mass="8050">MKKYFVSAVLLSVLSTGAYAESGYADRINEARTYPNKTVEAKSAEKTCSRHVDSDERSQSKTIATKNSKTNKS</sequence>